<dbReference type="EMBL" id="JASPKZ010002703">
    <property type="protein sequence ID" value="KAJ9594935.1"/>
    <property type="molecule type" value="Genomic_DNA"/>
</dbReference>
<evidence type="ECO:0000313" key="1">
    <source>
        <dbReference type="EMBL" id="KAJ9594935.1"/>
    </source>
</evidence>
<proteinExistence type="predicted"/>
<keyword evidence="2" id="KW-1185">Reference proteome</keyword>
<protein>
    <submittedName>
        <fullName evidence="1">Uncharacterized protein</fullName>
    </submittedName>
</protein>
<organism evidence="1 2">
    <name type="scientific">Diploptera punctata</name>
    <name type="common">Pacific beetle cockroach</name>
    <dbReference type="NCBI Taxonomy" id="6984"/>
    <lineage>
        <taxon>Eukaryota</taxon>
        <taxon>Metazoa</taxon>
        <taxon>Ecdysozoa</taxon>
        <taxon>Arthropoda</taxon>
        <taxon>Hexapoda</taxon>
        <taxon>Insecta</taxon>
        <taxon>Pterygota</taxon>
        <taxon>Neoptera</taxon>
        <taxon>Polyneoptera</taxon>
        <taxon>Dictyoptera</taxon>
        <taxon>Blattodea</taxon>
        <taxon>Blaberoidea</taxon>
        <taxon>Blaberidae</taxon>
        <taxon>Diplopterinae</taxon>
        <taxon>Diploptera</taxon>
    </lineage>
</organism>
<dbReference type="AlphaFoldDB" id="A0AAD8A9D6"/>
<dbReference type="Proteomes" id="UP001233999">
    <property type="component" value="Unassembled WGS sequence"/>
</dbReference>
<comment type="caution">
    <text evidence="1">The sequence shown here is derived from an EMBL/GenBank/DDBJ whole genome shotgun (WGS) entry which is preliminary data.</text>
</comment>
<name>A0AAD8A9D6_DIPPU</name>
<evidence type="ECO:0000313" key="2">
    <source>
        <dbReference type="Proteomes" id="UP001233999"/>
    </source>
</evidence>
<gene>
    <name evidence="1" type="ORF">L9F63_013751</name>
</gene>
<accession>A0AAD8A9D6</accession>
<reference evidence="1" key="1">
    <citation type="journal article" date="2023" name="IScience">
        <title>Live-bearing cockroach genome reveals convergent evolutionary mechanisms linked to viviparity in insects and beyond.</title>
        <authorList>
            <person name="Fouks B."/>
            <person name="Harrison M.C."/>
            <person name="Mikhailova A.A."/>
            <person name="Marchal E."/>
            <person name="English S."/>
            <person name="Carruthers M."/>
            <person name="Jennings E.C."/>
            <person name="Chiamaka E.L."/>
            <person name="Frigard R.A."/>
            <person name="Pippel M."/>
            <person name="Attardo G.M."/>
            <person name="Benoit J.B."/>
            <person name="Bornberg-Bauer E."/>
            <person name="Tobe S.S."/>
        </authorList>
    </citation>
    <scope>NUCLEOTIDE SEQUENCE</scope>
    <source>
        <strain evidence="1">Stay&amp;Tobe</strain>
    </source>
</reference>
<sequence length="157" mass="18027">MAKINYNITSVWNNDTFNFAGKHYEGKLRLDAVQNPGKETVASESNDKHAYYTSSNGYYGYLPIMQETKHEECMMDTNDSDMIIAGVQTDEKTKNIFSMGINLGRRKRDRREDITVECTKKQRKEEFSGLSPCQVTVPPPTRSTDVHYPRCIMGHYV</sequence>
<reference evidence="1" key="2">
    <citation type="submission" date="2023-05" db="EMBL/GenBank/DDBJ databases">
        <authorList>
            <person name="Fouks B."/>
        </authorList>
    </citation>
    <scope>NUCLEOTIDE SEQUENCE</scope>
    <source>
        <strain evidence="1">Stay&amp;Tobe</strain>
        <tissue evidence="1">Testes</tissue>
    </source>
</reference>